<dbReference type="EMBL" id="MAJU01000031">
    <property type="protein sequence ID" value="OCH17135.1"/>
    <property type="molecule type" value="Genomic_DNA"/>
</dbReference>
<evidence type="ECO:0000313" key="1">
    <source>
        <dbReference type="EMBL" id="OCH17135.1"/>
    </source>
</evidence>
<dbReference type="AlphaFoldDB" id="A0A1B9NTW0"/>
<name>A0A1B9NTW0_ALILO</name>
<reference evidence="1 2" key="1">
    <citation type="submission" date="2016-06" db="EMBL/GenBank/DDBJ databases">
        <authorList>
            <person name="Kjaerup R.B."/>
            <person name="Dalgaard T.S."/>
            <person name="Juul-Madsen H.R."/>
        </authorList>
    </citation>
    <scope>NUCLEOTIDE SEQUENCE [LARGE SCALE GENOMIC DNA]</scope>
    <source>
        <strain evidence="1 2">1S159</strain>
    </source>
</reference>
<dbReference type="OrthoDB" id="5906357at2"/>
<organism evidence="1 2">
    <name type="scientific">Aliivibrio logei</name>
    <name type="common">Vibrio logei</name>
    <dbReference type="NCBI Taxonomy" id="688"/>
    <lineage>
        <taxon>Bacteria</taxon>
        <taxon>Pseudomonadati</taxon>
        <taxon>Pseudomonadota</taxon>
        <taxon>Gammaproteobacteria</taxon>
        <taxon>Vibrionales</taxon>
        <taxon>Vibrionaceae</taxon>
        <taxon>Aliivibrio</taxon>
    </lineage>
</organism>
<protein>
    <submittedName>
        <fullName evidence="1">Uncharacterized protein</fullName>
    </submittedName>
</protein>
<accession>A0A1B9NTW0</accession>
<proteinExistence type="predicted"/>
<sequence>MILLAVVIYESIHYFWLVKNSFQLWRVRLTGTKHEEHRGSSGMIAGMGNDPKDNRGKQENSNFYIWMLENQRQFLSGVENNKNQWEQIEDWVKGLDDQSTPGTTASVISDRFNNLVNVIDNQQKTIENIRVSASMHRFDNWYHSLVRSQSWRWVILDVLIPVVLSVSAIGLIGYELYIMDSSLDNKELTTEVPSYTCTVEVTK</sequence>
<comment type="caution">
    <text evidence="1">The sequence shown here is derived from an EMBL/GenBank/DDBJ whole genome shotgun (WGS) entry which is preliminary data.</text>
</comment>
<dbReference type="Proteomes" id="UP000093523">
    <property type="component" value="Unassembled WGS sequence"/>
</dbReference>
<gene>
    <name evidence="1" type="ORF">A6E04_19985</name>
</gene>
<evidence type="ECO:0000313" key="2">
    <source>
        <dbReference type="Proteomes" id="UP000093523"/>
    </source>
</evidence>
<dbReference type="RefSeq" id="WP_065612214.1">
    <property type="nucleotide sequence ID" value="NZ_CAWMPN010000031.1"/>
</dbReference>